<keyword evidence="6" id="KW-0862">Zinc</keyword>
<comment type="cofactor">
    <cofactor evidence="1">
        <name>Zn(2+)</name>
        <dbReference type="ChEBI" id="CHEBI:29105"/>
    </cofactor>
</comment>
<dbReference type="GO" id="GO:0016020">
    <property type="term" value="C:membrane"/>
    <property type="evidence" value="ECO:0007669"/>
    <property type="project" value="InterPro"/>
</dbReference>
<dbReference type="Proteomes" id="UP000054498">
    <property type="component" value="Unassembled WGS sequence"/>
</dbReference>
<dbReference type="GeneID" id="25737278"/>
<proteinExistence type="inferred from homology"/>
<keyword evidence="3" id="KW-0645">Protease</keyword>
<dbReference type="STRING" id="145388.A0A0D2NE96"/>
<dbReference type="KEGG" id="mng:MNEG_4401"/>
<evidence type="ECO:0000256" key="6">
    <source>
        <dbReference type="ARBA" id="ARBA00022833"/>
    </source>
</evidence>
<dbReference type="Gene3D" id="3.90.132.10">
    <property type="entry name" value="Leishmanolysin , domain 2"/>
    <property type="match status" value="1"/>
</dbReference>
<dbReference type="OrthoDB" id="48352at2759"/>
<name>A0A0D2NE96_9CHLO</name>
<dbReference type="Gene3D" id="3.40.390.10">
    <property type="entry name" value="Collagenase (Catalytic Domain)"/>
    <property type="match status" value="1"/>
</dbReference>
<dbReference type="RefSeq" id="XP_013902575.1">
    <property type="nucleotide sequence ID" value="XM_014047121.1"/>
</dbReference>
<evidence type="ECO:0000256" key="1">
    <source>
        <dbReference type="ARBA" id="ARBA00001947"/>
    </source>
</evidence>
<dbReference type="SUPFAM" id="SSF55486">
    <property type="entry name" value="Metalloproteases ('zincins'), catalytic domain"/>
    <property type="match status" value="1"/>
</dbReference>
<keyword evidence="4" id="KW-0479">Metal-binding</keyword>
<dbReference type="InterPro" id="IPR001577">
    <property type="entry name" value="Peptidase_M8"/>
</dbReference>
<keyword evidence="5" id="KW-0378">Hydrolase</keyword>
<gene>
    <name evidence="8" type="ORF">MNEG_4401</name>
</gene>
<dbReference type="EMBL" id="KK100828">
    <property type="protein sequence ID" value="KIZ03556.1"/>
    <property type="molecule type" value="Genomic_DNA"/>
</dbReference>
<reference evidence="8 9" key="1">
    <citation type="journal article" date="2013" name="BMC Genomics">
        <title>Reconstruction of the lipid metabolism for the microalga Monoraphidium neglectum from its genome sequence reveals characteristics suitable for biofuel production.</title>
        <authorList>
            <person name="Bogen C."/>
            <person name="Al-Dilaimi A."/>
            <person name="Albersmeier A."/>
            <person name="Wichmann J."/>
            <person name="Grundmann M."/>
            <person name="Rupp O."/>
            <person name="Lauersen K.J."/>
            <person name="Blifernez-Klassen O."/>
            <person name="Kalinowski J."/>
            <person name="Goesmann A."/>
            <person name="Mussgnug J.H."/>
            <person name="Kruse O."/>
        </authorList>
    </citation>
    <scope>NUCLEOTIDE SEQUENCE [LARGE SCALE GENOMIC DNA]</scope>
    <source>
        <strain evidence="8 9">SAG 48.87</strain>
    </source>
</reference>
<dbReference type="GO" id="GO:0006508">
    <property type="term" value="P:proteolysis"/>
    <property type="evidence" value="ECO:0007669"/>
    <property type="project" value="UniProtKB-KW"/>
</dbReference>
<dbReference type="GO" id="GO:0007155">
    <property type="term" value="P:cell adhesion"/>
    <property type="evidence" value="ECO:0007669"/>
    <property type="project" value="InterPro"/>
</dbReference>
<evidence type="ECO:0000313" key="8">
    <source>
        <dbReference type="EMBL" id="KIZ03556.1"/>
    </source>
</evidence>
<sequence>MATDFKCLRYPSHNHHSSVCTDTTKEVYNNACVPKCAAGYTRNSSGVCVLTGSGGGGGGGTGTGAFNIQLVRIGTDSSQDATFQAAKAKWESILKVDVPDFVNTANIDLSDNWVSGYSNKQRNVDDIVIIYLPVAALAAARGRNASARYGMSTLSGDTLGWAGPTYFRNDGSKYSNTPVAAVMMFDKNKITSLGGQDNFKIVVLHEMGHALGLGTVDDRIGCIKNCVAGSKSNNFWQCKNANAKYLSIGCKTQVPIETEMGDGSGCGHWSETKLKTELMTPVLDDGVPNPLSVVTIGALEDIYGDGSVDYGQADAFSCQTNIVASVAATTQPTGYEIKDQTIRPTAYPYDVVAPTEPGTASPAAAVAAAGVTPIDLSAYQKLLQQLEAQKYANNPFVKPGEQIPRPL</sequence>
<protein>
    <submittedName>
        <fullName evidence="8">Uncharacterized protein</fullName>
    </submittedName>
</protein>
<evidence type="ECO:0000256" key="7">
    <source>
        <dbReference type="ARBA" id="ARBA00023049"/>
    </source>
</evidence>
<keyword evidence="7" id="KW-0482">Metalloprotease</keyword>
<organism evidence="8 9">
    <name type="scientific">Monoraphidium neglectum</name>
    <dbReference type="NCBI Taxonomy" id="145388"/>
    <lineage>
        <taxon>Eukaryota</taxon>
        <taxon>Viridiplantae</taxon>
        <taxon>Chlorophyta</taxon>
        <taxon>core chlorophytes</taxon>
        <taxon>Chlorophyceae</taxon>
        <taxon>CS clade</taxon>
        <taxon>Sphaeropleales</taxon>
        <taxon>Selenastraceae</taxon>
        <taxon>Monoraphidium</taxon>
    </lineage>
</organism>
<dbReference type="Pfam" id="PF01457">
    <property type="entry name" value="Peptidase_M8"/>
    <property type="match status" value="1"/>
</dbReference>
<evidence type="ECO:0000256" key="4">
    <source>
        <dbReference type="ARBA" id="ARBA00022723"/>
    </source>
</evidence>
<dbReference type="GO" id="GO:0046872">
    <property type="term" value="F:metal ion binding"/>
    <property type="evidence" value="ECO:0007669"/>
    <property type="project" value="UniProtKB-KW"/>
</dbReference>
<evidence type="ECO:0000256" key="3">
    <source>
        <dbReference type="ARBA" id="ARBA00022670"/>
    </source>
</evidence>
<accession>A0A0D2NE96</accession>
<dbReference type="InterPro" id="IPR024079">
    <property type="entry name" value="MetalloPept_cat_dom_sf"/>
</dbReference>
<dbReference type="GO" id="GO:0004222">
    <property type="term" value="F:metalloendopeptidase activity"/>
    <property type="evidence" value="ECO:0007669"/>
    <property type="project" value="InterPro"/>
</dbReference>
<evidence type="ECO:0000256" key="5">
    <source>
        <dbReference type="ARBA" id="ARBA00022801"/>
    </source>
</evidence>
<comment type="similarity">
    <text evidence="2">Belongs to the peptidase M8 family.</text>
</comment>
<evidence type="ECO:0000256" key="2">
    <source>
        <dbReference type="ARBA" id="ARBA00005860"/>
    </source>
</evidence>
<keyword evidence="9" id="KW-1185">Reference proteome</keyword>
<evidence type="ECO:0000313" key="9">
    <source>
        <dbReference type="Proteomes" id="UP000054498"/>
    </source>
</evidence>
<dbReference type="AlphaFoldDB" id="A0A0D2NE96"/>